<accession>A0A1H2ZUJ1</accession>
<sequence>MSANRVRDNGFENQTLGMPVGAPWQSINTTTIVSGGAQLEGNFAASLSQGAAITQQLRRLIPGRSYTFTAAFSTGAGSGTIDVSIGSVTRNYQGNSVVGAFQEYATYVFRFNAPAATPSLTITNNTNTTVKVDTIFVLLQEDK</sequence>
<reference evidence="1 2" key="1">
    <citation type="submission" date="2016-10" db="EMBL/GenBank/DDBJ databases">
        <authorList>
            <person name="de Groot N.N."/>
        </authorList>
    </citation>
    <scope>NUCLEOTIDE SEQUENCE [LARGE SCALE GENOMIC DNA]</scope>
    <source>
        <strain evidence="1 2">DSM 45610</strain>
    </source>
</reference>
<dbReference type="Gene3D" id="2.60.120.260">
    <property type="entry name" value="Galactose-binding domain-like"/>
    <property type="match status" value="1"/>
</dbReference>
<dbReference type="RefSeq" id="WP_091741123.1">
    <property type="nucleotide sequence ID" value="NZ_FNNQ01000012.1"/>
</dbReference>
<dbReference type="EMBL" id="FNNQ01000012">
    <property type="protein sequence ID" value="SDX21240.1"/>
    <property type="molecule type" value="Genomic_DNA"/>
</dbReference>
<gene>
    <name evidence="1" type="ORF">SAMN05444487_11215</name>
</gene>
<evidence type="ECO:0000313" key="1">
    <source>
        <dbReference type="EMBL" id="SDX21240.1"/>
    </source>
</evidence>
<name>A0A1H2ZUJ1_9BACL</name>
<proteinExistence type="predicted"/>
<dbReference type="AlphaFoldDB" id="A0A1H2ZUJ1"/>
<evidence type="ECO:0008006" key="3">
    <source>
        <dbReference type="Google" id="ProtNLM"/>
    </source>
</evidence>
<evidence type="ECO:0000313" key="2">
    <source>
        <dbReference type="Proteomes" id="UP000198534"/>
    </source>
</evidence>
<dbReference type="Proteomes" id="UP000198534">
    <property type="component" value="Unassembled WGS sequence"/>
</dbReference>
<organism evidence="1 2">
    <name type="scientific">Marininema mesophilum</name>
    <dbReference type="NCBI Taxonomy" id="1048340"/>
    <lineage>
        <taxon>Bacteria</taxon>
        <taxon>Bacillati</taxon>
        <taxon>Bacillota</taxon>
        <taxon>Bacilli</taxon>
        <taxon>Bacillales</taxon>
        <taxon>Thermoactinomycetaceae</taxon>
        <taxon>Marininema</taxon>
    </lineage>
</organism>
<protein>
    <recommendedName>
        <fullName evidence="3">Carbohydrate binding domain-containing protein</fullName>
    </recommendedName>
</protein>
<keyword evidence="2" id="KW-1185">Reference proteome</keyword>
<dbReference type="OrthoDB" id="3333873at2"/>